<evidence type="ECO:0000313" key="1">
    <source>
        <dbReference type="EMBL" id="STZ60337.1"/>
    </source>
</evidence>
<accession>A0A378TJH5</accession>
<keyword evidence="2" id="KW-1185">Reference proteome</keyword>
<reference evidence="1 2" key="1">
    <citation type="submission" date="2018-06" db="EMBL/GenBank/DDBJ databases">
        <authorList>
            <consortium name="Pathogen Informatics"/>
            <person name="Doyle S."/>
        </authorList>
    </citation>
    <scope>NUCLEOTIDE SEQUENCE [LARGE SCALE GENOMIC DNA]</scope>
    <source>
        <strain evidence="1 2">NCTC10821</strain>
    </source>
</reference>
<name>A0A378TJH5_9MYCO</name>
<protein>
    <submittedName>
        <fullName evidence="1">Uncharacterized protein</fullName>
    </submittedName>
</protein>
<dbReference type="Proteomes" id="UP000254978">
    <property type="component" value="Unassembled WGS sequence"/>
</dbReference>
<proteinExistence type="predicted"/>
<dbReference type="AlphaFoldDB" id="A0A378TJH5"/>
<evidence type="ECO:0000313" key="2">
    <source>
        <dbReference type="Proteomes" id="UP000254978"/>
    </source>
</evidence>
<sequence>MYASLPASLAKNSRNPNALLEISGALAALAMTYQQTTLLHLADATELSLTPPTPPWTKQMRRFAGLPMNGGSSGEWTGALVGIRLPTTATSKSARVDRAAQSAISHARFAGISWDTRTFGLTMSLRQATPPAVLLTSSQHARYQRHDRVHLEPGRSSEWRDLNWAIPSNHDWLTVRGHARRAMGSTTFRRACWFSAKTLTGNSPSCPRCGPRITVGGDSFVGKTNKCQQSIKH</sequence>
<organism evidence="1 2">
    <name type="scientific">Mycolicibacterium tokaiense</name>
    <dbReference type="NCBI Taxonomy" id="39695"/>
    <lineage>
        <taxon>Bacteria</taxon>
        <taxon>Bacillati</taxon>
        <taxon>Actinomycetota</taxon>
        <taxon>Actinomycetes</taxon>
        <taxon>Mycobacteriales</taxon>
        <taxon>Mycobacteriaceae</taxon>
        <taxon>Mycolicibacterium</taxon>
    </lineage>
</organism>
<dbReference type="EMBL" id="UGQT01000001">
    <property type="protein sequence ID" value="STZ60337.1"/>
    <property type="molecule type" value="Genomic_DNA"/>
</dbReference>
<gene>
    <name evidence="1" type="ORF">NCTC10821_03876</name>
</gene>